<evidence type="ECO:0000313" key="6">
    <source>
        <dbReference type="EMBL" id="CAH3034723.1"/>
    </source>
</evidence>
<feature type="signal peptide" evidence="4">
    <location>
        <begin position="1"/>
        <end position="21"/>
    </location>
</feature>
<sequence length="128" mass="13855">MTNLQHVALFMFLIFLPMVISRKCYQCTSTQSFQDCDAGRYKVRCLYSQYCTKVSVNITSGSITGEGYAKGCAKTCSASAVPQCNKPGVKCEMNCCSSDYCNGASGPMVSGILLIASFTASFMYLFGC</sequence>
<keyword evidence="2" id="KW-1015">Disulfide bond</keyword>
<dbReference type="Gene3D" id="2.10.60.10">
    <property type="entry name" value="CD59"/>
    <property type="match status" value="1"/>
</dbReference>
<evidence type="ECO:0000313" key="7">
    <source>
        <dbReference type="Proteomes" id="UP001159405"/>
    </source>
</evidence>
<dbReference type="PANTHER" id="PTHR10036">
    <property type="entry name" value="CD59 GLYCOPROTEIN"/>
    <property type="match status" value="1"/>
</dbReference>
<dbReference type="InterPro" id="IPR045860">
    <property type="entry name" value="Snake_toxin-like_sf"/>
</dbReference>
<proteinExistence type="predicted"/>
<dbReference type="Proteomes" id="UP001159405">
    <property type="component" value="Unassembled WGS sequence"/>
</dbReference>
<evidence type="ECO:0000256" key="1">
    <source>
        <dbReference type="ARBA" id="ARBA00022729"/>
    </source>
</evidence>
<protein>
    <recommendedName>
        <fullName evidence="5">UPAR/Ly6 domain-containing protein</fullName>
    </recommendedName>
</protein>
<accession>A0ABN8MUE8</accession>
<evidence type="ECO:0000259" key="5">
    <source>
        <dbReference type="Pfam" id="PF00021"/>
    </source>
</evidence>
<feature type="transmembrane region" description="Helical" evidence="3">
    <location>
        <begin position="104"/>
        <end position="126"/>
    </location>
</feature>
<dbReference type="SUPFAM" id="SSF57302">
    <property type="entry name" value="Snake toxin-like"/>
    <property type="match status" value="1"/>
</dbReference>
<comment type="caution">
    <text evidence="6">The sequence shown here is derived from an EMBL/GenBank/DDBJ whole genome shotgun (WGS) entry which is preliminary data.</text>
</comment>
<keyword evidence="3" id="KW-0472">Membrane</keyword>
<organism evidence="6 7">
    <name type="scientific">Porites lobata</name>
    <dbReference type="NCBI Taxonomy" id="104759"/>
    <lineage>
        <taxon>Eukaryota</taxon>
        <taxon>Metazoa</taxon>
        <taxon>Cnidaria</taxon>
        <taxon>Anthozoa</taxon>
        <taxon>Hexacorallia</taxon>
        <taxon>Scleractinia</taxon>
        <taxon>Fungiina</taxon>
        <taxon>Poritidae</taxon>
        <taxon>Porites</taxon>
    </lineage>
</organism>
<keyword evidence="7" id="KW-1185">Reference proteome</keyword>
<reference evidence="6 7" key="1">
    <citation type="submission" date="2022-05" db="EMBL/GenBank/DDBJ databases">
        <authorList>
            <consortium name="Genoscope - CEA"/>
            <person name="William W."/>
        </authorList>
    </citation>
    <scope>NUCLEOTIDE SEQUENCE [LARGE SCALE GENOMIC DNA]</scope>
</reference>
<evidence type="ECO:0000256" key="2">
    <source>
        <dbReference type="ARBA" id="ARBA00023157"/>
    </source>
</evidence>
<evidence type="ECO:0000256" key="4">
    <source>
        <dbReference type="SAM" id="SignalP"/>
    </source>
</evidence>
<dbReference type="Pfam" id="PF00021">
    <property type="entry name" value="UPAR_LY6"/>
    <property type="match status" value="1"/>
</dbReference>
<keyword evidence="1 4" id="KW-0732">Signal</keyword>
<feature type="chain" id="PRO_5045234721" description="UPAR/Ly6 domain-containing protein" evidence="4">
    <location>
        <begin position="22"/>
        <end position="128"/>
    </location>
</feature>
<keyword evidence="3" id="KW-0812">Transmembrane</keyword>
<keyword evidence="3" id="KW-1133">Transmembrane helix</keyword>
<gene>
    <name evidence="6" type="ORF">PLOB_00025217</name>
</gene>
<dbReference type="EMBL" id="CALNXK010000003">
    <property type="protein sequence ID" value="CAH3034723.1"/>
    <property type="molecule type" value="Genomic_DNA"/>
</dbReference>
<evidence type="ECO:0000256" key="3">
    <source>
        <dbReference type="SAM" id="Phobius"/>
    </source>
</evidence>
<dbReference type="InterPro" id="IPR016054">
    <property type="entry name" value="LY6_UPA_recep-like"/>
</dbReference>
<dbReference type="PANTHER" id="PTHR10036:SF3">
    <property type="entry name" value="PROTEIN SLEEPLESS-RELATED"/>
    <property type="match status" value="1"/>
</dbReference>
<feature type="domain" description="UPAR/Ly6" evidence="5">
    <location>
        <begin position="22"/>
        <end position="103"/>
    </location>
</feature>
<name>A0ABN8MUE8_9CNID</name>